<evidence type="ECO:0000313" key="2">
    <source>
        <dbReference type="Proteomes" id="UP001311232"/>
    </source>
</evidence>
<gene>
    <name evidence="1" type="ORF">CRENBAI_018401</name>
</gene>
<protein>
    <submittedName>
        <fullName evidence="1">Uncharacterized protein</fullName>
    </submittedName>
</protein>
<dbReference type="Proteomes" id="UP001311232">
    <property type="component" value="Unassembled WGS sequence"/>
</dbReference>
<proteinExistence type="predicted"/>
<accession>A0AAV9R004</accession>
<reference evidence="1 2" key="1">
    <citation type="submission" date="2021-06" db="EMBL/GenBank/DDBJ databases">
        <authorList>
            <person name="Palmer J.M."/>
        </authorList>
    </citation>
    <scope>NUCLEOTIDE SEQUENCE [LARGE SCALE GENOMIC DNA]</scope>
    <source>
        <strain evidence="1 2">MEX-2019</strain>
        <tissue evidence="1">Muscle</tissue>
    </source>
</reference>
<organism evidence="1 2">
    <name type="scientific">Crenichthys baileyi</name>
    <name type="common">White River springfish</name>
    <dbReference type="NCBI Taxonomy" id="28760"/>
    <lineage>
        <taxon>Eukaryota</taxon>
        <taxon>Metazoa</taxon>
        <taxon>Chordata</taxon>
        <taxon>Craniata</taxon>
        <taxon>Vertebrata</taxon>
        <taxon>Euteleostomi</taxon>
        <taxon>Actinopterygii</taxon>
        <taxon>Neopterygii</taxon>
        <taxon>Teleostei</taxon>
        <taxon>Neoteleostei</taxon>
        <taxon>Acanthomorphata</taxon>
        <taxon>Ovalentaria</taxon>
        <taxon>Atherinomorphae</taxon>
        <taxon>Cyprinodontiformes</taxon>
        <taxon>Goodeidae</taxon>
        <taxon>Crenichthys</taxon>
    </lineage>
</organism>
<dbReference type="EMBL" id="JAHHUM010002637">
    <property type="protein sequence ID" value="KAK5601965.1"/>
    <property type="molecule type" value="Genomic_DNA"/>
</dbReference>
<dbReference type="AlphaFoldDB" id="A0AAV9R004"/>
<sequence length="100" mass="11374">MRLHFIQHHIPRCMHICNHTLTALNRTIEQNCLFANCKRSPTPQYAVGQKVWLSTKDIHWKSSLNIHPVFHVSMVKPVLFSPSHDPGYLCVNVSASGIST</sequence>
<evidence type="ECO:0000313" key="1">
    <source>
        <dbReference type="EMBL" id="KAK5601965.1"/>
    </source>
</evidence>
<comment type="caution">
    <text evidence="1">The sequence shown here is derived from an EMBL/GenBank/DDBJ whole genome shotgun (WGS) entry which is preliminary data.</text>
</comment>
<keyword evidence="2" id="KW-1185">Reference proteome</keyword>
<name>A0AAV9R004_9TELE</name>